<evidence type="ECO:0000256" key="5">
    <source>
        <dbReference type="ARBA" id="ARBA00023136"/>
    </source>
</evidence>
<name>A0AA50CJK4_9HYPH</name>
<comment type="subcellular location">
    <subcellularLocation>
        <location evidence="1">Cell membrane</location>
        <topology evidence="1">Multi-pass membrane protein</topology>
    </subcellularLocation>
</comment>
<evidence type="ECO:0000256" key="4">
    <source>
        <dbReference type="ARBA" id="ARBA00022989"/>
    </source>
</evidence>
<evidence type="ECO:0000313" key="8">
    <source>
        <dbReference type="Proteomes" id="UP001234585"/>
    </source>
</evidence>
<accession>A0AA50CJK4</accession>
<feature type="transmembrane region" description="Helical" evidence="6">
    <location>
        <begin position="103"/>
        <end position="129"/>
    </location>
</feature>
<feature type="transmembrane region" description="Helical" evidence="6">
    <location>
        <begin position="178"/>
        <end position="200"/>
    </location>
</feature>
<sequence length="347" mass="37133">MTQAFATASASAGAMDLPPVRVQRQTLSGVVAMGLGIVALLAIAAMPFWASQGLIRDVVELCCYIAVAQMWNLLAGYAGLVSVGQQAFIGVSAYMMFVMAQLWGINPFVAVVLAMIAPALLAIPTYGLLHRLDGPYFAIGTWVIAEVLRLGTSVFGYVNGGAGMSLRVMTGYSPMERAIGVSLLCALMLLVTVGGSYWLLRSRYGLALIAMRDNPVAAASQGVNVGRLRFLIWVAAAVGTGLAGAIYFMAQLRITPPSAYDPSWANIAIFIVMVGGLGSLEGVLIGALIYFFAERWFGEYGATYMVVLGLLTVFMALFARGGLWGLICKVVDAPWFPTRRRLMEDRT</sequence>
<evidence type="ECO:0000313" key="7">
    <source>
        <dbReference type="EMBL" id="WLR97132.1"/>
    </source>
</evidence>
<feature type="transmembrane region" description="Helical" evidence="6">
    <location>
        <begin position="264"/>
        <end position="292"/>
    </location>
</feature>
<keyword evidence="8" id="KW-1185">Reference proteome</keyword>
<dbReference type="Pfam" id="PF02653">
    <property type="entry name" value="BPD_transp_2"/>
    <property type="match status" value="1"/>
</dbReference>
<dbReference type="CDD" id="cd06581">
    <property type="entry name" value="TM_PBP1_LivM_like"/>
    <property type="match status" value="1"/>
</dbReference>
<dbReference type="PANTHER" id="PTHR30482">
    <property type="entry name" value="HIGH-AFFINITY BRANCHED-CHAIN AMINO ACID TRANSPORT SYSTEM PERMEASE"/>
    <property type="match status" value="1"/>
</dbReference>
<dbReference type="AlphaFoldDB" id="A0AA50CJK4"/>
<dbReference type="GO" id="GO:0015658">
    <property type="term" value="F:branched-chain amino acid transmembrane transporter activity"/>
    <property type="evidence" value="ECO:0007669"/>
    <property type="project" value="InterPro"/>
</dbReference>
<feature type="transmembrane region" description="Helical" evidence="6">
    <location>
        <begin position="61"/>
        <end position="83"/>
    </location>
</feature>
<gene>
    <name evidence="7" type="ORF">Q9313_15795</name>
</gene>
<feature type="transmembrane region" description="Helical" evidence="6">
    <location>
        <begin position="136"/>
        <end position="158"/>
    </location>
</feature>
<reference evidence="7 8" key="1">
    <citation type="submission" date="2023-08" db="EMBL/GenBank/DDBJ databases">
        <title>Pathogen: clinical or host-associated sample.</title>
        <authorList>
            <person name="Hergert J."/>
            <person name="Casey R."/>
            <person name="Wagner J."/>
            <person name="Young E.L."/>
            <person name="Oakeson K.F."/>
        </authorList>
    </citation>
    <scope>NUCLEOTIDE SEQUENCE [LARGE SCALE GENOMIC DNA]</scope>
    <source>
        <strain evidence="7 8">1760953</strain>
    </source>
</reference>
<organism evidence="7 8">
    <name type="scientific">Shinella sumterensis</name>
    <dbReference type="NCBI Taxonomy" id="1967501"/>
    <lineage>
        <taxon>Bacteria</taxon>
        <taxon>Pseudomonadati</taxon>
        <taxon>Pseudomonadota</taxon>
        <taxon>Alphaproteobacteria</taxon>
        <taxon>Hyphomicrobiales</taxon>
        <taxon>Rhizobiaceae</taxon>
        <taxon>Shinella</taxon>
    </lineage>
</organism>
<keyword evidence="3 6" id="KW-0812">Transmembrane</keyword>
<evidence type="ECO:0000256" key="1">
    <source>
        <dbReference type="ARBA" id="ARBA00004651"/>
    </source>
</evidence>
<dbReference type="PANTHER" id="PTHR30482:SF17">
    <property type="entry name" value="ABC TRANSPORTER ATP-BINDING PROTEIN"/>
    <property type="match status" value="1"/>
</dbReference>
<keyword evidence="2" id="KW-1003">Cell membrane</keyword>
<dbReference type="EMBL" id="CP132302">
    <property type="protein sequence ID" value="WLR97132.1"/>
    <property type="molecule type" value="Genomic_DNA"/>
</dbReference>
<keyword evidence="4 6" id="KW-1133">Transmembrane helix</keyword>
<feature type="transmembrane region" description="Helical" evidence="6">
    <location>
        <begin position="304"/>
        <end position="327"/>
    </location>
</feature>
<protein>
    <submittedName>
        <fullName evidence="7">Branched-chain amino acid ABC transporter permease</fullName>
    </submittedName>
</protein>
<feature type="transmembrane region" description="Helical" evidence="6">
    <location>
        <begin position="230"/>
        <end position="252"/>
    </location>
</feature>
<dbReference type="Proteomes" id="UP001234585">
    <property type="component" value="Chromosome"/>
</dbReference>
<keyword evidence="5 6" id="KW-0472">Membrane</keyword>
<feature type="transmembrane region" description="Helical" evidence="6">
    <location>
        <begin position="30"/>
        <end position="49"/>
    </location>
</feature>
<evidence type="ECO:0000256" key="3">
    <source>
        <dbReference type="ARBA" id="ARBA00022692"/>
    </source>
</evidence>
<dbReference type="RefSeq" id="WP_230640062.1">
    <property type="nucleotide sequence ID" value="NZ_CP132302.1"/>
</dbReference>
<proteinExistence type="predicted"/>
<evidence type="ECO:0000256" key="2">
    <source>
        <dbReference type="ARBA" id="ARBA00022475"/>
    </source>
</evidence>
<dbReference type="GO" id="GO:0005886">
    <property type="term" value="C:plasma membrane"/>
    <property type="evidence" value="ECO:0007669"/>
    <property type="project" value="UniProtKB-SubCell"/>
</dbReference>
<dbReference type="InterPro" id="IPR001851">
    <property type="entry name" value="ABC_transp_permease"/>
</dbReference>
<evidence type="ECO:0000256" key="6">
    <source>
        <dbReference type="SAM" id="Phobius"/>
    </source>
</evidence>
<dbReference type="InterPro" id="IPR043428">
    <property type="entry name" value="LivM-like"/>
</dbReference>